<organism evidence="5 6">
    <name type="scientific">Erythroxylum novogranatense</name>
    <dbReference type="NCBI Taxonomy" id="1862640"/>
    <lineage>
        <taxon>Eukaryota</taxon>
        <taxon>Viridiplantae</taxon>
        <taxon>Streptophyta</taxon>
        <taxon>Embryophyta</taxon>
        <taxon>Tracheophyta</taxon>
        <taxon>Spermatophyta</taxon>
        <taxon>Magnoliopsida</taxon>
        <taxon>eudicotyledons</taxon>
        <taxon>Gunneridae</taxon>
        <taxon>Pentapetalae</taxon>
        <taxon>rosids</taxon>
        <taxon>fabids</taxon>
        <taxon>Malpighiales</taxon>
        <taxon>Erythroxylaceae</taxon>
        <taxon>Erythroxylum</taxon>
    </lineage>
</organism>
<dbReference type="AlphaFoldDB" id="A0AAV8U501"/>
<keyword evidence="6" id="KW-1185">Reference proteome</keyword>
<evidence type="ECO:0000256" key="1">
    <source>
        <dbReference type="ARBA" id="ARBA00010982"/>
    </source>
</evidence>
<dbReference type="EMBL" id="JAIWQS010000002">
    <property type="protein sequence ID" value="KAJ8773055.1"/>
    <property type="molecule type" value="Genomic_DNA"/>
</dbReference>
<evidence type="ECO:0000259" key="4">
    <source>
        <dbReference type="Pfam" id="PF00108"/>
    </source>
</evidence>
<dbReference type="PANTHER" id="PTHR18919:SF171">
    <property type="entry name" value="ACETYL-COA ACETYLTRANSFERASE, CYTOSOLIC 1-LIKE ISOFORM X1"/>
    <property type="match status" value="1"/>
</dbReference>
<dbReference type="Proteomes" id="UP001159364">
    <property type="component" value="Linkage Group LG02"/>
</dbReference>
<name>A0AAV8U501_9ROSI</name>
<reference evidence="5 6" key="1">
    <citation type="submission" date="2021-09" db="EMBL/GenBank/DDBJ databases">
        <title>Genomic insights and catalytic innovation underlie evolution of tropane alkaloids biosynthesis.</title>
        <authorList>
            <person name="Wang Y.-J."/>
            <person name="Tian T."/>
            <person name="Huang J.-P."/>
            <person name="Huang S.-X."/>
        </authorList>
    </citation>
    <scope>NUCLEOTIDE SEQUENCE [LARGE SCALE GENOMIC DNA]</scope>
    <source>
        <strain evidence="5">KIB-2018</strain>
        <tissue evidence="5">Leaf</tissue>
    </source>
</reference>
<sequence length="155" mass="17073">MLKDGLWDVYNDFGMGICGEICADQYSITRQEQDSYAIRSFECGIATQNASLFSWEIVPVEVSGGRGKPSTLVDRDEGLEKFDAAKLRRLKPSFKVNSGSVTAGNSSSIRNMQELVTCAGEDAQVNVTTDSYATVNTKLDYGSSSLLFRKCSRIW</sequence>
<dbReference type="Pfam" id="PF00108">
    <property type="entry name" value="Thiolase_N"/>
    <property type="match status" value="1"/>
</dbReference>
<protein>
    <recommendedName>
        <fullName evidence="4">Thiolase N-terminal domain-containing protein</fullName>
    </recommendedName>
</protein>
<evidence type="ECO:0000256" key="3">
    <source>
        <dbReference type="ARBA" id="ARBA00023315"/>
    </source>
</evidence>
<proteinExistence type="inferred from homology"/>
<dbReference type="GO" id="GO:0006635">
    <property type="term" value="P:fatty acid beta-oxidation"/>
    <property type="evidence" value="ECO:0007669"/>
    <property type="project" value="TreeGrafter"/>
</dbReference>
<dbReference type="GO" id="GO:0003985">
    <property type="term" value="F:acetyl-CoA C-acetyltransferase activity"/>
    <property type="evidence" value="ECO:0007669"/>
    <property type="project" value="TreeGrafter"/>
</dbReference>
<evidence type="ECO:0000256" key="2">
    <source>
        <dbReference type="ARBA" id="ARBA00022679"/>
    </source>
</evidence>
<dbReference type="Gene3D" id="3.40.47.10">
    <property type="match status" value="1"/>
</dbReference>
<dbReference type="InterPro" id="IPR016039">
    <property type="entry name" value="Thiolase-like"/>
</dbReference>
<keyword evidence="2" id="KW-0808">Transferase</keyword>
<dbReference type="PANTHER" id="PTHR18919">
    <property type="entry name" value="ACETYL-COA C-ACYLTRANSFERASE"/>
    <property type="match status" value="1"/>
</dbReference>
<dbReference type="SUPFAM" id="SSF53901">
    <property type="entry name" value="Thiolase-like"/>
    <property type="match status" value="1"/>
</dbReference>
<gene>
    <name evidence="5" type="ORF">K2173_028232</name>
</gene>
<accession>A0AAV8U501</accession>
<dbReference type="InterPro" id="IPR020616">
    <property type="entry name" value="Thiolase_N"/>
</dbReference>
<feature type="domain" description="Thiolase N-terminal" evidence="4">
    <location>
        <begin position="1"/>
        <end position="109"/>
    </location>
</feature>
<comment type="similarity">
    <text evidence="1">Belongs to the thiolase-like superfamily. Thiolase family.</text>
</comment>
<evidence type="ECO:0000313" key="5">
    <source>
        <dbReference type="EMBL" id="KAJ8773055.1"/>
    </source>
</evidence>
<keyword evidence="3" id="KW-0012">Acyltransferase</keyword>
<evidence type="ECO:0000313" key="6">
    <source>
        <dbReference type="Proteomes" id="UP001159364"/>
    </source>
</evidence>
<comment type="caution">
    <text evidence="5">The sequence shown here is derived from an EMBL/GenBank/DDBJ whole genome shotgun (WGS) entry which is preliminary data.</text>
</comment>
<dbReference type="GO" id="GO:0005739">
    <property type="term" value="C:mitochondrion"/>
    <property type="evidence" value="ECO:0007669"/>
    <property type="project" value="TreeGrafter"/>
</dbReference>